<dbReference type="EMBL" id="MU003501">
    <property type="protein sequence ID" value="KAF2472977.1"/>
    <property type="molecule type" value="Genomic_DNA"/>
</dbReference>
<comment type="caution">
    <text evidence="1">The sequence shown here is derived from an EMBL/GenBank/DDBJ whole genome shotgun (WGS) entry which is preliminary data.</text>
</comment>
<evidence type="ECO:0000313" key="2">
    <source>
        <dbReference type="Proteomes" id="UP000799755"/>
    </source>
</evidence>
<proteinExistence type="predicted"/>
<dbReference type="Proteomes" id="UP000799755">
    <property type="component" value="Unassembled WGS sequence"/>
</dbReference>
<keyword evidence="2" id="KW-1185">Reference proteome</keyword>
<reference evidence="1" key="1">
    <citation type="journal article" date="2020" name="Stud. Mycol.">
        <title>101 Dothideomycetes genomes: a test case for predicting lifestyles and emergence of pathogens.</title>
        <authorList>
            <person name="Haridas S."/>
            <person name="Albert R."/>
            <person name="Binder M."/>
            <person name="Bloem J."/>
            <person name="Labutti K."/>
            <person name="Salamov A."/>
            <person name="Andreopoulos B."/>
            <person name="Baker S."/>
            <person name="Barry K."/>
            <person name="Bills G."/>
            <person name="Bluhm B."/>
            <person name="Cannon C."/>
            <person name="Castanera R."/>
            <person name="Culley D."/>
            <person name="Daum C."/>
            <person name="Ezra D."/>
            <person name="Gonzalez J."/>
            <person name="Henrissat B."/>
            <person name="Kuo A."/>
            <person name="Liang C."/>
            <person name="Lipzen A."/>
            <person name="Lutzoni F."/>
            <person name="Magnuson J."/>
            <person name="Mondo S."/>
            <person name="Nolan M."/>
            <person name="Ohm R."/>
            <person name="Pangilinan J."/>
            <person name="Park H.-J."/>
            <person name="Ramirez L."/>
            <person name="Alfaro M."/>
            <person name="Sun H."/>
            <person name="Tritt A."/>
            <person name="Yoshinaga Y."/>
            <person name="Zwiers L.-H."/>
            <person name="Turgeon B."/>
            <person name="Goodwin S."/>
            <person name="Spatafora J."/>
            <person name="Crous P."/>
            <person name="Grigoriev I."/>
        </authorList>
    </citation>
    <scope>NUCLEOTIDE SEQUENCE</scope>
    <source>
        <strain evidence="1">ATCC 200398</strain>
    </source>
</reference>
<gene>
    <name evidence="1" type="ORF">BDR25DRAFT_219990</name>
</gene>
<accession>A0ACB6R388</accession>
<protein>
    <submittedName>
        <fullName evidence="1">FAD-binding domain-containing protein</fullName>
    </submittedName>
</protein>
<organism evidence="1 2">
    <name type="scientific">Lindgomyces ingoldianus</name>
    <dbReference type="NCBI Taxonomy" id="673940"/>
    <lineage>
        <taxon>Eukaryota</taxon>
        <taxon>Fungi</taxon>
        <taxon>Dikarya</taxon>
        <taxon>Ascomycota</taxon>
        <taxon>Pezizomycotina</taxon>
        <taxon>Dothideomycetes</taxon>
        <taxon>Pleosporomycetidae</taxon>
        <taxon>Pleosporales</taxon>
        <taxon>Lindgomycetaceae</taxon>
        <taxon>Lindgomyces</taxon>
    </lineage>
</organism>
<name>A0ACB6R388_9PLEO</name>
<evidence type="ECO:0000313" key="1">
    <source>
        <dbReference type="EMBL" id="KAF2472977.1"/>
    </source>
</evidence>
<sequence>MFLPPLLFLSLLTSSAPVFALNFDWEKIQLTEAETRNYSAIQFAGPLSNAPKKNCRSIPGDADWPTEAQWAKFNKTLGGALLKPRPLAAACYSGPQYDANRCQELKQMWSNTFLHMSDPTSIMSQWSSGNTCVPTSNPNSTCSQGGYPVYVVNATTVRHVQLAVNFARNSNIRLVVKNSGHDFNGKSIGGNALSVWTHNLKALTYHTNYSAPEYTGRAVAYGAGIQAFDAYKAMSTYNMTMIVAGGSTVGLAGGFVQGGGHSTYTSFYGLAADQVLRIQAVTASGKFVNADAEENEDLYWAFRGGGGGTYGIITSIVVKAFPVTPVASGSIAFSTVANPAIKNSTAVPVETFWKGVKEYWAYCIALCDAGGLGYNFIRHTHSANTTGLTFTTSISLPNHTIPQYRQFIRPLIQKLNTIGIPLPLPPIQRFNNYYTRDIPNAVSGDTVGNTRFASRFFLRSNYDTHSALEEMHAAIRDFVEGGGYTLHGINYSPTLEVAGNPDNAVHPAFRETIMHAEGFDSSAWWDGKTPIASISSQKSQHDRLQSYMQKWRDITPGSGSYINEGDAQEPEWKDAFFGSNYERLAAVKRRWDRWGLFYTVSGVGSDEWEVKGSSGGGREGVLTQDGRLCRVGV</sequence>